<comment type="caution">
    <text evidence="1">The sequence shown here is derived from an EMBL/GenBank/DDBJ whole genome shotgun (WGS) entry which is preliminary data.</text>
</comment>
<sequence>MRFNLENVLLPNPGICYSLSYLFTDFENNILQYLSRFHIPLHTLINLTVILSPIYTFFLNEHVCLFYNIRSQIFLSPIRERNICIEYLSQNMSIMTHIPTAHYYIRKHCPHMFAITPHRVRESTILMKLLT</sequence>
<evidence type="ECO:0000313" key="1">
    <source>
        <dbReference type="EMBL" id="KAL0128893.1"/>
    </source>
</evidence>
<organism evidence="1 2">
    <name type="scientific">Cardiocondyla obscurior</name>
    <dbReference type="NCBI Taxonomy" id="286306"/>
    <lineage>
        <taxon>Eukaryota</taxon>
        <taxon>Metazoa</taxon>
        <taxon>Ecdysozoa</taxon>
        <taxon>Arthropoda</taxon>
        <taxon>Hexapoda</taxon>
        <taxon>Insecta</taxon>
        <taxon>Pterygota</taxon>
        <taxon>Neoptera</taxon>
        <taxon>Endopterygota</taxon>
        <taxon>Hymenoptera</taxon>
        <taxon>Apocrita</taxon>
        <taxon>Aculeata</taxon>
        <taxon>Formicoidea</taxon>
        <taxon>Formicidae</taxon>
        <taxon>Myrmicinae</taxon>
        <taxon>Cardiocondyla</taxon>
    </lineage>
</organism>
<dbReference type="EMBL" id="JADYXP020000003">
    <property type="protein sequence ID" value="KAL0128893.1"/>
    <property type="molecule type" value="Genomic_DNA"/>
</dbReference>
<keyword evidence="2" id="KW-1185">Reference proteome</keyword>
<dbReference type="Proteomes" id="UP001430953">
    <property type="component" value="Unassembled WGS sequence"/>
</dbReference>
<protein>
    <submittedName>
        <fullName evidence="1">Uncharacterized protein</fullName>
    </submittedName>
</protein>
<dbReference type="AlphaFoldDB" id="A0AAW2GLI4"/>
<reference evidence="1 2" key="1">
    <citation type="submission" date="2023-03" db="EMBL/GenBank/DDBJ databases">
        <title>High recombination rates correlate with genetic variation in Cardiocondyla obscurior ants.</title>
        <authorList>
            <person name="Errbii M."/>
        </authorList>
    </citation>
    <scope>NUCLEOTIDE SEQUENCE [LARGE SCALE GENOMIC DNA]</scope>
    <source>
        <strain evidence="1">Alpha-2009</strain>
        <tissue evidence="1">Whole body</tissue>
    </source>
</reference>
<evidence type="ECO:0000313" key="2">
    <source>
        <dbReference type="Proteomes" id="UP001430953"/>
    </source>
</evidence>
<name>A0AAW2GLI4_9HYME</name>
<accession>A0AAW2GLI4</accession>
<gene>
    <name evidence="1" type="ORF">PUN28_003930</name>
</gene>
<proteinExistence type="predicted"/>